<organism evidence="1">
    <name type="scientific">hydrothermal vent metagenome</name>
    <dbReference type="NCBI Taxonomy" id="652676"/>
    <lineage>
        <taxon>unclassified sequences</taxon>
        <taxon>metagenomes</taxon>
        <taxon>ecological metagenomes</taxon>
    </lineage>
</organism>
<protein>
    <submittedName>
        <fullName evidence="1">Uncharacterized protein</fullName>
    </submittedName>
</protein>
<name>A0A3B0UEL2_9ZZZZ</name>
<dbReference type="EMBL" id="UOER01000631">
    <property type="protein sequence ID" value="VAW26763.1"/>
    <property type="molecule type" value="Genomic_DNA"/>
</dbReference>
<evidence type="ECO:0000313" key="1">
    <source>
        <dbReference type="EMBL" id="VAW26763.1"/>
    </source>
</evidence>
<proteinExistence type="predicted"/>
<reference evidence="1" key="1">
    <citation type="submission" date="2018-06" db="EMBL/GenBank/DDBJ databases">
        <authorList>
            <person name="Zhirakovskaya E."/>
        </authorList>
    </citation>
    <scope>NUCLEOTIDE SEQUENCE</scope>
</reference>
<accession>A0A3B0UEL2</accession>
<gene>
    <name evidence="1" type="ORF">MNBD_BACTEROID04-888</name>
</gene>
<sequence>MYSDNVDELITSSKKKIDEELLRFRKEWEAT</sequence>
<dbReference type="AlphaFoldDB" id="A0A3B0UEL2"/>